<dbReference type="PANTHER" id="PTHR13674:SF5">
    <property type="entry name" value="UPF0389 PROTEIN CG9231"/>
    <property type="match status" value="1"/>
</dbReference>
<evidence type="ECO:0000256" key="4">
    <source>
        <dbReference type="ARBA" id="ARBA00022989"/>
    </source>
</evidence>
<dbReference type="OrthoDB" id="8193498at2759"/>
<keyword evidence="8" id="KW-1185">Reference proteome</keyword>
<organism evidence="7">
    <name type="scientific">Apis mellifera</name>
    <name type="common">Honeybee</name>
    <dbReference type="NCBI Taxonomy" id="7460"/>
    <lineage>
        <taxon>Eukaryota</taxon>
        <taxon>Metazoa</taxon>
        <taxon>Ecdysozoa</taxon>
        <taxon>Arthropoda</taxon>
        <taxon>Hexapoda</taxon>
        <taxon>Insecta</taxon>
        <taxon>Pterygota</taxon>
        <taxon>Neoptera</taxon>
        <taxon>Endopterygota</taxon>
        <taxon>Hymenoptera</taxon>
        <taxon>Apocrita</taxon>
        <taxon>Aculeata</taxon>
        <taxon>Apoidea</taxon>
        <taxon>Anthophila</taxon>
        <taxon>Apidae</taxon>
        <taxon>Apis</taxon>
    </lineage>
</organism>
<evidence type="ECO:0000256" key="2">
    <source>
        <dbReference type="ARBA" id="ARBA00007363"/>
    </source>
</evidence>
<dbReference type="GeneID" id="551126"/>
<comment type="subcellular location">
    <subcellularLocation>
        <location evidence="1">Membrane</location>
        <topology evidence="1">Single-pass membrane protein</topology>
    </subcellularLocation>
</comment>
<dbReference type="PANTHER" id="PTHR13674">
    <property type="entry name" value="GROWTH AND TRANSFORMATION-DEPENDENT PROTEIN"/>
    <property type="match status" value="1"/>
</dbReference>
<dbReference type="AlphaFoldDB" id="A0A7M7GSV0"/>
<evidence type="ECO:0000256" key="1">
    <source>
        <dbReference type="ARBA" id="ARBA00004167"/>
    </source>
</evidence>
<dbReference type="Pfam" id="PF06388">
    <property type="entry name" value="DUF1075"/>
    <property type="match status" value="1"/>
</dbReference>
<dbReference type="RefSeq" id="XP_006565202.1">
    <property type="nucleotide sequence ID" value="XM_006565139.3"/>
</dbReference>
<comment type="similarity">
    <text evidence="2">Belongs to the UPF0389 family.</text>
</comment>
<gene>
    <name evidence="7" type="primary">551126</name>
    <name evidence="9" type="synonym">LOC551126</name>
</gene>
<dbReference type="OMA" id="KARIRIC"/>
<keyword evidence="3 6" id="KW-0812">Transmembrane</keyword>
<dbReference type="InterPro" id="IPR009432">
    <property type="entry name" value="DUF1075"/>
</dbReference>
<feature type="transmembrane region" description="Helical" evidence="6">
    <location>
        <begin position="105"/>
        <end position="124"/>
    </location>
</feature>
<protein>
    <submittedName>
        <fullName evidence="9">Protein FAM162B</fullName>
    </submittedName>
</protein>
<evidence type="ECO:0000256" key="5">
    <source>
        <dbReference type="ARBA" id="ARBA00023136"/>
    </source>
</evidence>
<dbReference type="KEGG" id="ame:551126"/>
<keyword evidence="5 6" id="KW-0472">Membrane</keyword>
<evidence type="ECO:0000256" key="3">
    <source>
        <dbReference type="ARBA" id="ARBA00022692"/>
    </source>
</evidence>
<keyword evidence="4 6" id="KW-1133">Transmembrane helix</keyword>
<sequence length="161" mass="18658">MFSTRLIRQFKCFKIRQLHSTFVKNENKPVTETSKIKTETSKSTNVSQAEKEAIEFVSGESLYTLTNFDKRILVWVKRFPSMDKVPKQVSIRTIQLAHTKARIKVCFYMMAFAIIGSILAVMSGKRDVAAGKNLLTERQKWYDQVKEKARKEAEMAEKNEK</sequence>
<reference evidence="9" key="2">
    <citation type="submission" date="2025-04" db="UniProtKB">
        <authorList>
            <consortium name="RefSeq"/>
        </authorList>
    </citation>
    <scope>IDENTIFICATION</scope>
    <source>
        <strain evidence="9">DH4</strain>
        <tissue evidence="9">Whole body</tissue>
    </source>
</reference>
<proteinExistence type="inferred from homology"/>
<dbReference type="GO" id="GO:0016020">
    <property type="term" value="C:membrane"/>
    <property type="evidence" value="ECO:0007669"/>
    <property type="project" value="UniProtKB-SubCell"/>
</dbReference>
<dbReference type="EnsemblMetazoa" id="XM_006565139">
    <property type="protein sequence ID" value="XP_006565202"/>
    <property type="gene ID" value="LOC551126"/>
</dbReference>
<evidence type="ECO:0000256" key="6">
    <source>
        <dbReference type="SAM" id="Phobius"/>
    </source>
</evidence>
<accession>A0A7M7GSV0</accession>
<name>A0A7M7GSV0_APIME</name>
<reference evidence="7" key="1">
    <citation type="submission" date="2021-01" db="UniProtKB">
        <authorList>
            <consortium name="EnsemblMetazoa"/>
        </authorList>
    </citation>
    <scope>IDENTIFICATION</scope>
    <source>
        <strain evidence="7">DH4</strain>
    </source>
</reference>
<evidence type="ECO:0000313" key="7">
    <source>
        <dbReference type="EnsemblMetazoa" id="XP_006565202"/>
    </source>
</evidence>
<accession>A0A8B6Z0Y9</accession>
<dbReference type="Proteomes" id="UP000005203">
    <property type="component" value="Linkage group LG4"/>
</dbReference>
<evidence type="ECO:0000313" key="8">
    <source>
        <dbReference type="Proteomes" id="UP000005203"/>
    </source>
</evidence>
<evidence type="ECO:0000313" key="9">
    <source>
        <dbReference type="RefSeq" id="XP_006565202.1"/>
    </source>
</evidence>